<evidence type="ECO:0000256" key="1">
    <source>
        <dbReference type="SAM" id="MobiDB-lite"/>
    </source>
</evidence>
<evidence type="ECO:0000313" key="4">
    <source>
        <dbReference type="Proteomes" id="UP001189429"/>
    </source>
</evidence>
<protein>
    <submittedName>
        <fullName evidence="3">Uncharacterized protein</fullName>
    </submittedName>
</protein>
<reference evidence="3" key="1">
    <citation type="submission" date="2023-10" db="EMBL/GenBank/DDBJ databases">
        <authorList>
            <person name="Chen Y."/>
            <person name="Shah S."/>
            <person name="Dougan E. K."/>
            <person name="Thang M."/>
            <person name="Chan C."/>
        </authorList>
    </citation>
    <scope>NUCLEOTIDE SEQUENCE [LARGE SCALE GENOMIC DNA]</scope>
</reference>
<proteinExistence type="predicted"/>
<keyword evidence="4" id="KW-1185">Reference proteome</keyword>
<dbReference type="EMBL" id="CAUYUJ010002058">
    <property type="protein sequence ID" value="CAK0798962.1"/>
    <property type="molecule type" value="Genomic_DNA"/>
</dbReference>
<feature type="chain" id="PRO_5045513600" evidence="2">
    <location>
        <begin position="29"/>
        <end position="133"/>
    </location>
</feature>
<accession>A0ABN9Q026</accession>
<dbReference type="Proteomes" id="UP001189429">
    <property type="component" value="Unassembled WGS sequence"/>
</dbReference>
<sequence>MPRGRAPRAAAAVVGLPPLLLLAAQAGADESPRTPRSSPPPAARTDAQRCAFALLPERVQLLGDPAGWLGLAHDGSLMTRDKAVLLDWSLDLFSWSQPSVRMYYGSKLLYKSEVGRSLLTSVARGSTCGTGRG</sequence>
<feature type="region of interest" description="Disordered" evidence="1">
    <location>
        <begin position="27"/>
        <end position="46"/>
    </location>
</feature>
<evidence type="ECO:0000256" key="2">
    <source>
        <dbReference type="SAM" id="SignalP"/>
    </source>
</evidence>
<evidence type="ECO:0000313" key="3">
    <source>
        <dbReference type="EMBL" id="CAK0798962.1"/>
    </source>
</evidence>
<organism evidence="3 4">
    <name type="scientific">Prorocentrum cordatum</name>
    <dbReference type="NCBI Taxonomy" id="2364126"/>
    <lineage>
        <taxon>Eukaryota</taxon>
        <taxon>Sar</taxon>
        <taxon>Alveolata</taxon>
        <taxon>Dinophyceae</taxon>
        <taxon>Prorocentrales</taxon>
        <taxon>Prorocentraceae</taxon>
        <taxon>Prorocentrum</taxon>
    </lineage>
</organism>
<feature type="signal peptide" evidence="2">
    <location>
        <begin position="1"/>
        <end position="28"/>
    </location>
</feature>
<comment type="caution">
    <text evidence="3">The sequence shown here is derived from an EMBL/GenBank/DDBJ whole genome shotgun (WGS) entry which is preliminary data.</text>
</comment>
<keyword evidence="2" id="KW-0732">Signal</keyword>
<gene>
    <name evidence="3" type="ORF">PCOR1329_LOCUS7581</name>
</gene>
<name>A0ABN9Q026_9DINO</name>